<sequence length="287" mass="33179">MAQGPKEVYTTSPGRTSPFQERTTESSLSAQRFPGLHTPAPGDALFCSQKRSLQEGPREDNTDRGTIHRLEEALFAAQAQAQEEKELALQEQEKSFTERMENAGKNRDHLEEERFMLLRRKLEQEKDQALRAERHQAELGTQRAVEAALAALRAELLREVRQEMLRDFELTQGDAAEQMKVAFLESTEEHRRQAEERNATEKQYAQEIQSMQNMIKELQTEVYRLTREKTDYESAFQELQLNYKRFIDLTDSSLHSDYLLRLRYLGKPPGRADASIQTEGTDLGNRE</sequence>
<accession>A0A6P7WZH8</accession>
<evidence type="ECO:0000313" key="3">
    <source>
        <dbReference type="Proteomes" id="UP000515156"/>
    </source>
</evidence>
<dbReference type="RefSeq" id="XP_030043665.1">
    <property type="nucleotide sequence ID" value="XM_030187805.1"/>
</dbReference>
<gene>
    <name evidence="4" type="primary">LOC115458034</name>
</gene>
<feature type="compositionally biased region" description="Polar residues" evidence="2">
    <location>
        <begin position="9"/>
        <end position="30"/>
    </location>
</feature>
<organism evidence="3 4">
    <name type="scientific">Microcaecilia unicolor</name>
    <dbReference type="NCBI Taxonomy" id="1415580"/>
    <lineage>
        <taxon>Eukaryota</taxon>
        <taxon>Metazoa</taxon>
        <taxon>Chordata</taxon>
        <taxon>Craniata</taxon>
        <taxon>Vertebrata</taxon>
        <taxon>Euteleostomi</taxon>
        <taxon>Amphibia</taxon>
        <taxon>Gymnophiona</taxon>
        <taxon>Siphonopidae</taxon>
        <taxon>Microcaecilia</taxon>
    </lineage>
</organism>
<dbReference type="GeneID" id="115458034"/>
<proteinExistence type="predicted"/>
<dbReference type="InParanoid" id="A0A6P7WZH8"/>
<name>A0A6P7WZH8_9AMPH</name>
<keyword evidence="3" id="KW-1185">Reference proteome</keyword>
<evidence type="ECO:0000256" key="2">
    <source>
        <dbReference type="SAM" id="MobiDB-lite"/>
    </source>
</evidence>
<dbReference type="OrthoDB" id="5982311at2759"/>
<evidence type="ECO:0000256" key="1">
    <source>
        <dbReference type="SAM" id="Coils"/>
    </source>
</evidence>
<dbReference type="AlphaFoldDB" id="A0A6P7WZH8"/>
<reference evidence="4" key="1">
    <citation type="submission" date="2025-08" db="UniProtKB">
        <authorList>
            <consortium name="RefSeq"/>
        </authorList>
    </citation>
    <scope>IDENTIFICATION</scope>
</reference>
<dbReference type="KEGG" id="muo:115458034"/>
<dbReference type="Proteomes" id="UP000515156">
    <property type="component" value="Chromosome 14"/>
</dbReference>
<feature type="coiled-coil region" evidence="1">
    <location>
        <begin position="67"/>
        <end position="113"/>
    </location>
</feature>
<feature type="coiled-coil region" evidence="1">
    <location>
        <begin position="201"/>
        <end position="235"/>
    </location>
</feature>
<feature type="compositionally biased region" description="Basic and acidic residues" evidence="2">
    <location>
        <begin position="52"/>
        <end position="64"/>
    </location>
</feature>
<feature type="region of interest" description="Disordered" evidence="2">
    <location>
        <begin position="1"/>
        <end position="64"/>
    </location>
</feature>
<evidence type="ECO:0000313" key="4">
    <source>
        <dbReference type="RefSeq" id="XP_030043665.1"/>
    </source>
</evidence>
<keyword evidence="1" id="KW-0175">Coiled coil</keyword>
<protein>
    <submittedName>
        <fullName evidence="4">Trichohyalin-like isoform X1</fullName>
    </submittedName>
</protein>